<name>C7Q6M8_CATAD</name>
<dbReference type="PANTHER" id="PTHR46623:SF10">
    <property type="entry name" value="CARBOXYMETHYLENEBUTENOLIDASE HOMOLOG"/>
    <property type="match status" value="1"/>
</dbReference>
<dbReference type="SUPFAM" id="SSF53474">
    <property type="entry name" value="alpha/beta-Hydrolases"/>
    <property type="match status" value="1"/>
</dbReference>
<dbReference type="eggNOG" id="COG0412">
    <property type="taxonomic scope" value="Bacteria"/>
</dbReference>
<dbReference type="PANTHER" id="PTHR46623">
    <property type="entry name" value="CARBOXYMETHYLENEBUTENOLIDASE-RELATED"/>
    <property type="match status" value="1"/>
</dbReference>
<accession>C7Q6M8</accession>
<dbReference type="InterPro" id="IPR029058">
    <property type="entry name" value="AB_hydrolase_fold"/>
</dbReference>
<dbReference type="FunCoup" id="C7Q6M8">
    <property type="interactions" value="68"/>
</dbReference>
<dbReference type="InterPro" id="IPR051049">
    <property type="entry name" value="Dienelactone_hydrolase-like"/>
</dbReference>
<protein>
    <submittedName>
        <fullName evidence="2">Dienelactone hydrolase</fullName>
    </submittedName>
</protein>
<evidence type="ECO:0000259" key="1">
    <source>
        <dbReference type="Pfam" id="PF01738"/>
    </source>
</evidence>
<proteinExistence type="predicted"/>
<dbReference type="Proteomes" id="UP000000851">
    <property type="component" value="Chromosome"/>
</dbReference>
<keyword evidence="2" id="KW-0378">Hydrolase</keyword>
<dbReference type="STRING" id="479433.Caci_5204"/>
<dbReference type="Pfam" id="PF01738">
    <property type="entry name" value="DLH"/>
    <property type="match status" value="1"/>
</dbReference>
<keyword evidence="3" id="KW-1185">Reference proteome</keyword>
<organism evidence="2 3">
    <name type="scientific">Catenulispora acidiphila (strain DSM 44928 / JCM 14897 / NBRC 102108 / NRRL B-24433 / ID139908)</name>
    <dbReference type="NCBI Taxonomy" id="479433"/>
    <lineage>
        <taxon>Bacteria</taxon>
        <taxon>Bacillati</taxon>
        <taxon>Actinomycetota</taxon>
        <taxon>Actinomycetes</taxon>
        <taxon>Catenulisporales</taxon>
        <taxon>Catenulisporaceae</taxon>
        <taxon>Catenulispora</taxon>
    </lineage>
</organism>
<feature type="domain" description="Dienelactone hydrolase" evidence="1">
    <location>
        <begin position="16"/>
        <end position="244"/>
    </location>
</feature>
<dbReference type="Gene3D" id="3.40.50.1820">
    <property type="entry name" value="alpha/beta hydrolase"/>
    <property type="match status" value="1"/>
</dbReference>
<dbReference type="RefSeq" id="WP_015793792.1">
    <property type="nucleotide sequence ID" value="NC_013131.1"/>
</dbReference>
<reference evidence="2" key="1">
    <citation type="journal article" date="2009" name="Stand. Genomic Sci.">
        <title>Complete genome sequence of Catenulispora acidiphila type strain (ID 139908).</title>
        <authorList>
            <person name="Copeland A."/>
            <person name="Lapidus A."/>
            <person name="Glavina Del Rio T."/>
            <person name="Nolan M."/>
            <person name="Lucas S."/>
            <person name="Chen F."/>
            <person name="Tice H."/>
            <person name="Cheng J.F."/>
            <person name="Bruce D."/>
            <person name="Goodwin L."/>
            <person name="Pitluck S."/>
            <person name="Mikhailova N."/>
            <person name="Pati A."/>
            <person name="Ivanova N."/>
            <person name="Mavromatis K."/>
            <person name="Chen A."/>
            <person name="Palaniappan K."/>
            <person name="Chain P."/>
            <person name="Land M."/>
            <person name="Hauser L."/>
            <person name="Chang Y.J."/>
            <person name="Jeffries C.D."/>
            <person name="Chertkov O."/>
            <person name="Brettin T."/>
            <person name="Detter J.C."/>
            <person name="Han C."/>
            <person name="Ali Z."/>
            <person name="Tindall B.J."/>
            <person name="Goker M."/>
            <person name="Bristow J."/>
            <person name="Eisen J.A."/>
            <person name="Markowitz V."/>
            <person name="Hugenholtz P."/>
            <person name="Kyrpides N.C."/>
            <person name="Klenk H.P."/>
        </authorList>
    </citation>
    <scope>NUCLEOTIDE SEQUENCE [LARGE SCALE GENOMIC DNA]</scope>
    <source>
        <strain evidence="2">DSM 44928</strain>
    </source>
</reference>
<dbReference type="KEGG" id="cai:Caci_5204"/>
<dbReference type="GO" id="GO:0016787">
    <property type="term" value="F:hydrolase activity"/>
    <property type="evidence" value="ECO:0007669"/>
    <property type="project" value="UniProtKB-KW"/>
</dbReference>
<dbReference type="HOGENOM" id="CLU_054590_7_3_11"/>
<dbReference type="InParanoid" id="C7Q6M8"/>
<dbReference type="InterPro" id="IPR002925">
    <property type="entry name" value="Dienelactn_hydro"/>
</dbReference>
<dbReference type="AlphaFoldDB" id="C7Q6M8"/>
<sequence length="257" mass="27852">MPTAEFEIPTLDGQADAFAAFPDGGERHPGVLLYMDIFGIRPELERRARELAVHGYYVLVPNVFYRHGPAPLIELPDFVGEEARPRAVAQLMPVLQAHTTDRILRDAEAYVRFLTSRPEVSPGPIAVVGYCMGGRLALRTAAAHRDQVAAVAAFHAGKLLSDAPDSLHLDVIPAITADIHLGHAATDMEPEAVRELNRVLDGTGVSYTSEIYPDTIHGFTMSDTTAFNPAGLEQHWDRLLSLLAGAFPGSDPATAPR</sequence>
<dbReference type="EMBL" id="CP001700">
    <property type="protein sequence ID" value="ACU74063.1"/>
    <property type="molecule type" value="Genomic_DNA"/>
</dbReference>
<gene>
    <name evidence="2" type="ordered locus">Caci_5204</name>
</gene>
<evidence type="ECO:0000313" key="3">
    <source>
        <dbReference type="Proteomes" id="UP000000851"/>
    </source>
</evidence>
<evidence type="ECO:0000313" key="2">
    <source>
        <dbReference type="EMBL" id="ACU74063.1"/>
    </source>
</evidence>
<dbReference type="OrthoDB" id="9787933at2"/>